<dbReference type="Proteomes" id="UP001273166">
    <property type="component" value="Unassembled WGS sequence"/>
</dbReference>
<dbReference type="RefSeq" id="XP_062721330.1">
    <property type="nucleotide sequence ID" value="XM_062862577.1"/>
</dbReference>
<organism evidence="1 2">
    <name type="scientific">Chaetomium strumarium</name>
    <dbReference type="NCBI Taxonomy" id="1170767"/>
    <lineage>
        <taxon>Eukaryota</taxon>
        <taxon>Fungi</taxon>
        <taxon>Dikarya</taxon>
        <taxon>Ascomycota</taxon>
        <taxon>Pezizomycotina</taxon>
        <taxon>Sordariomycetes</taxon>
        <taxon>Sordariomycetidae</taxon>
        <taxon>Sordariales</taxon>
        <taxon>Chaetomiaceae</taxon>
        <taxon>Chaetomium</taxon>
    </lineage>
</organism>
<dbReference type="AlphaFoldDB" id="A0AAJ0GTE6"/>
<reference evidence="1" key="2">
    <citation type="submission" date="2023-06" db="EMBL/GenBank/DDBJ databases">
        <authorList>
            <consortium name="Lawrence Berkeley National Laboratory"/>
            <person name="Mondo S.J."/>
            <person name="Hensen N."/>
            <person name="Bonometti L."/>
            <person name="Westerberg I."/>
            <person name="Brannstrom I.O."/>
            <person name="Guillou S."/>
            <person name="Cros-Aarteil S."/>
            <person name="Calhoun S."/>
            <person name="Haridas S."/>
            <person name="Kuo A."/>
            <person name="Pangilinan J."/>
            <person name="Riley R."/>
            <person name="Labutti K."/>
            <person name="Andreopoulos B."/>
            <person name="Lipzen A."/>
            <person name="Chen C."/>
            <person name="Yanf M."/>
            <person name="Daum C."/>
            <person name="Ng V."/>
            <person name="Clum A."/>
            <person name="Steindorff A."/>
            <person name="Ohm R."/>
            <person name="Martin F."/>
            <person name="Silar P."/>
            <person name="Natvig D."/>
            <person name="Lalanne C."/>
            <person name="Gautier V."/>
            <person name="Ament-Velasquez S.L."/>
            <person name="Kruys A."/>
            <person name="Hutchinson M.I."/>
            <person name="Powell A.J."/>
            <person name="Barry K."/>
            <person name="Miller A.N."/>
            <person name="Grigoriev I.V."/>
            <person name="Debuchy R."/>
            <person name="Gladieux P."/>
            <person name="Thoren M.H."/>
            <person name="Johannesson H."/>
        </authorList>
    </citation>
    <scope>NUCLEOTIDE SEQUENCE</scope>
    <source>
        <strain evidence="1">CBS 333.67</strain>
    </source>
</reference>
<gene>
    <name evidence="1" type="ORF">B0T15DRAFT_201367</name>
</gene>
<dbReference type="GeneID" id="87881406"/>
<comment type="caution">
    <text evidence="1">The sequence shown here is derived from an EMBL/GenBank/DDBJ whole genome shotgun (WGS) entry which is preliminary data.</text>
</comment>
<accession>A0AAJ0GTE6</accession>
<evidence type="ECO:0000313" key="1">
    <source>
        <dbReference type="EMBL" id="KAK3305550.1"/>
    </source>
</evidence>
<reference evidence="1" key="1">
    <citation type="journal article" date="2023" name="Mol. Phylogenet. Evol.">
        <title>Genome-scale phylogeny and comparative genomics of the fungal order Sordariales.</title>
        <authorList>
            <person name="Hensen N."/>
            <person name="Bonometti L."/>
            <person name="Westerberg I."/>
            <person name="Brannstrom I.O."/>
            <person name="Guillou S."/>
            <person name="Cros-Aarteil S."/>
            <person name="Calhoun S."/>
            <person name="Haridas S."/>
            <person name="Kuo A."/>
            <person name="Mondo S."/>
            <person name="Pangilinan J."/>
            <person name="Riley R."/>
            <person name="LaButti K."/>
            <person name="Andreopoulos B."/>
            <person name="Lipzen A."/>
            <person name="Chen C."/>
            <person name="Yan M."/>
            <person name="Daum C."/>
            <person name="Ng V."/>
            <person name="Clum A."/>
            <person name="Steindorff A."/>
            <person name="Ohm R.A."/>
            <person name="Martin F."/>
            <person name="Silar P."/>
            <person name="Natvig D.O."/>
            <person name="Lalanne C."/>
            <person name="Gautier V."/>
            <person name="Ament-Velasquez S.L."/>
            <person name="Kruys A."/>
            <person name="Hutchinson M.I."/>
            <person name="Powell A.J."/>
            <person name="Barry K."/>
            <person name="Miller A.N."/>
            <person name="Grigoriev I.V."/>
            <person name="Debuchy R."/>
            <person name="Gladieux P."/>
            <person name="Hiltunen Thoren M."/>
            <person name="Johannesson H."/>
        </authorList>
    </citation>
    <scope>NUCLEOTIDE SEQUENCE</scope>
    <source>
        <strain evidence="1">CBS 333.67</strain>
    </source>
</reference>
<proteinExistence type="predicted"/>
<protein>
    <submittedName>
        <fullName evidence="1">Uncharacterized protein</fullName>
    </submittedName>
</protein>
<keyword evidence="2" id="KW-1185">Reference proteome</keyword>
<sequence length="151" mass="16618">MPFASSIALALVEQFLSGPMTISRCPFAVTSRSKHRRKQEAGDLFVWKDSPTSDRRAHQRHQRHDPALALPLVRTVRTPSCATQRAGSAVGLLSPLPYTCKAQYSVHMYVQGQGSKGHGPNGSERRIYEINKDRISLASRGLAMDSETPSS</sequence>
<dbReference type="EMBL" id="JAUDZG010000004">
    <property type="protein sequence ID" value="KAK3305550.1"/>
    <property type="molecule type" value="Genomic_DNA"/>
</dbReference>
<name>A0AAJ0GTE6_9PEZI</name>
<evidence type="ECO:0000313" key="2">
    <source>
        <dbReference type="Proteomes" id="UP001273166"/>
    </source>
</evidence>